<dbReference type="EC" id="1.13.11.93" evidence="6"/>
<dbReference type="CDD" id="cd16350">
    <property type="entry name" value="VOC_like"/>
    <property type="match status" value="1"/>
</dbReference>
<keyword evidence="2" id="KW-0223">Dioxygenase</keyword>
<evidence type="ECO:0000313" key="9">
    <source>
        <dbReference type="Proteomes" id="UP000663929"/>
    </source>
</evidence>
<proteinExistence type="inferred from homology"/>
<evidence type="ECO:0000256" key="6">
    <source>
        <dbReference type="ARBA" id="ARBA00035023"/>
    </source>
</evidence>
<protein>
    <recommendedName>
        <fullName evidence="6">2-oxoadipate dioxygenase/decarboxylase</fullName>
        <ecNumber evidence="6">1.13.11.93</ecNumber>
    </recommendedName>
    <alternativeName>
        <fullName evidence="7">2-hydroxyglutarate synthase</fullName>
    </alternativeName>
</protein>
<reference evidence="8" key="1">
    <citation type="submission" date="2021-03" db="EMBL/GenBank/DDBJ databases">
        <title>Acanthopleuribacteraceae sp. M133.</title>
        <authorList>
            <person name="Wang G."/>
        </authorList>
    </citation>
    <scope>NUCLEOTIDE SEQUENCE</scope>
    <source>
        <strain evidence="8">M133</strain>
    </source>
</reference>
<dbReference type="PANTHER" id="PTHR31136">
    <property type="entry name" value="DUF1338 DOMAIN-CONTAINING PROTEIN"/>
    <property type="match status" value="1"/>
</dbReference>
<dbReference type="Pfam" id="PF07063">
    <property type="entry name" value="HGLS"/>
    <property type="match status" value="1"/>
</dbReference>
<dbReference type="Proteomes" id="UP000663929">
    <property type="component" value="Chromosome"/>
</dbReference>
<dbReference type="SMART" id="SM01150">
    <property type="entry name" value="DUF1338"/>
    <property type="match status" value="1"/>
</dbReference>
<dbReference type="KEGG" id="scor:J3U87_16280"/>
<comment type="cofactor">
    <cofactor evidence="1">
        <name>Fe(2+)</name>
        <dbReference type="ChEBI" id="CHEBI:29033"/>
    </cofactor>
</comment>
<dbReference type="InterPro" id="IPR009770">
    <property type="entry name" value="HGLS"/>
</dbReference>
<organism evidence="8 9">
    <name type="scientific">Sulfidibacter corallicola</name>
    <dbReference type="NCBI Taxonomy" id="2818388"/>
    <lineage>
        <taxon>Bacteria</taxon>
        <taxon>Pseudomonadati</taxon>
        <taxon>Acidobacteriota</taxon>
        <taxon>Holophagae</taxon>
        <taxon>Acanthopleuribacterales</taxon>
        <taxon>Acanthopleuribacteraceae</taxon>
        <taxon>Sulfidibacter</taxon>
    </lineage>
</organism>
<name>A0A8A4TY39_SULCO</name>
<accession>A0A8A4TY39</accession>
<evidence type="ECO:0000256" key="5">
    <source>
        <dbReference type="ARBA" id="ARBA00035013"/>
    </source>
</evidence>
<gene>
    <name evidence="8" type="ORF">J3U87_16280</name>
</gene>
<evidence type="ECO:0000313" key="8">
    <source>
        <dbReference type="EMBL" id="QTD54004.1"/>
    </source>
</evidence>
<evidence type="ECO:0000256" key="1">
    <source>
        <dbReference type="ARBA" id="ARBA00001954"/>
    </source>
</evidence>
<dbReference type="EMBL" id="CP071793">
    <property type="protein sequence ID" value="QTD54004.1"/>
    <property type="molecule type" value="Genomic_DNA"/>
</dbReference>
<evidence type="ECO:0000256" key="4">
    <source>
        <dbReference type="ARBA" id="ARBA00023004"/>
    </source>
</evidence>
<evidence type="ECO:0000256" key="3">
    <source>
        <dbReference type="ARBA" id="ARBA00023002"/>
    </source>
</evidence>
<dbReference type="Gene3D" id="3.10.180.50">
    <property type="match status" value="1"/>
</dbReference>
<evidence type="ECO:0000256" key="7">
    <source>
        <dbReference type="ARBA" id="ARBA00035045"/>
    </source>
</evidence>
<comment type="similarity">
    <text evidence="5">Belongs to the 2-oxoadipate dioxygenase/decarboxylase family.</text>
</comment>
<dbReference type="PANTHER" id="PTHR31136:SF5">
    <property type="entry name" value="2-OXOADIPATE DIOXYGENASE_DECARBOXYLASE, CHLOROPLASTIC"/>
    <property type="match status" value="1"/>
</dbReference>
<evidence type="ECO:0000256" key="2">
    <source>
        <dbReference type="ARBA" id="ARBA00022964"/>
    </source>
</evidence>
<sequence>MRRKEILLQLLDKLHDSYASKALVALRVKQVIESLGGHYVNDHIAFRTFGLPGFGINSIAAPFQALGYQACGEYYFEEKKLNAIHLEFPEDNTLPKIFISELMVERMSPKVQSFIRAHTRKVDSSFGRGVIGIDQVNLDHFDSIRHALTATFLHLDATPWPWVTVEDYKMLKQESEYASWVAAFGNRVNHFTIAIHQSKVFQEVADINEAVQKVGIKLNDSGGLVKGSVDVSLEQSSTVADLVYWPFAGDKLEVIPYAYIEFARRFPKDASLAKPWKHEDLYHGFEAMSADKIFESTYEEQVKKNEKSEGKTEK</sequence>
<keyword evidence="9" id="KW-1185">Reference proteome</keyword>
<keyword evidence="3" id="KW-0560">Oxidoreductase</keyword>
<dbReference type="GO" id="GO:0051213">
    <property type="term" value="F:dioxygenase activity"/>
    <property type="evidence" value="ECO:0007669"/>
    <property type="project" value="UniProtKB-KW"/>
</dbReference>
<keyword evidence="4" id="KW-0408">Iron</keyword>
<dbReference type="RefSeq" id="WP_237384103.1">
    <property type="nucleotide sequence ID" value="NZ_CP071793.1"/>
</dbReference>
<dbReference type="AlphaFoldDB" id="A0A8A4TY39"/>